<dbReference type="RefSeq" id="WP_221029698.1">
    <property type="nucleotide sequence ID" value="NZ_CP139781.1"/>
</dbReference>
<organism evidence="4 5">
    <name type="scientific">Actomonas aquatica</name>
    <dbReference type="NCBI Taxonomy" id="2866162"/>
    <lineage>
        <taxon>Bacteria</taxon>
        <taxon>Pseudomonadati</taxon>
        <taxon>Verrucomicrobiota</taxon>
        <taxon>Opitutia</taxon>
        <taxon>Opitutales</taxon>
        <taxon>Opitutaceae</taxon>
        <taxon>Actomonas</taxon>
    </lineage>
</organism>
<dbReference type="Proteomes" id="UP000738431">
    <property type="component" value="Chromosome"/>
</dbReference>
<dbReference type="InterPro" id="IPR012674">
    <property type="entry name" value="Calycin"/>
</dbReference>
<accession>A0ABZ1CE96</accession>
<dbReference type="PIRSF" id="PIRSF036893">
    <property type="entry name" value="Lipocalin_ApoD"/>
    <property type="match status" value="1"/>
</dbReference>
<dbReference type="PANTHER" id="PTHR10612">
    <property type="entry name" value="APOLIPOPROTEIN D"/>
    <property type="match status" value="1"/>
</dbReference>
<dbReference type="CDD" id="cd19438">
    <property type="entry name" value="lipocalin_Blc-like"/>
    <property type="match status" value="1"/>
</dbReference>
<protein>
    <submittedName>
        <fullName evidence="4">Lipocalin family protein</fullName>
    </submittedName>
</protein>
<dbReference type="PANTHER" id="PTHR10612:SF34">
    <property type="entry name" value="APOLIPOPROTEIN D"/>
    <property type="match status" value="1"/>
</dbReference>
<evidence type="ECO:0000259" key="3">
    <source>
        <dbReference type="Pfam" id="PF08212"/>
    </source>
</evidence>
<evidence type="ECO:0000313" key="4">
    <source>
        <dbReference type="EMBL" id="WRQ89617.1"/>
    </source>
</evidence>
<name>A0ABZ1CE96_9BACT</name>
<gene>
    <name evidence="4" type="ORF">K1X11_009365</name>
</gene>
<sequence length="152" mass="17764">MPLADFVDLNRFMGTWYVHGYTPTPIDGNAFNPTETYERGENGRIETSYRFNDGSLDGTTKEYNPTGRVFDETTNAEWRMTFFGIITSPYLILYVNDDYTQTVIGHPDRDKAWIMTRDPQIDESTYTALRGELERRNFDLSELQRAEHNQRN</sequence>
<reference evidence="4 5" key="1">
    <citation type="submission" date="2023-12" db="EMBL/GenBank/DDBJ databases">
        <title>Description of an unclassified Opitutus bacterium of Verrucomicrobiota.</title>
        <authorList>
            <person name="Zhang D.-F."/>
        </authorList>
    </citation>
    <scope>NUCLEOTIDE SEQUENCE [LARGE SCALE GENOMIC DNA]</scope>
    <source>
        <strain evidence="4 5">WL0086</strain>
    </source>
</reference>
<evidence type="ECO:0000256" key="2">
    <source>
        <dbReference type="PIRNR" id="PIRNR036893"/>
    </source>
</evidence>
<dbReference type="SUPFAM" id="SSF50814">
    <property type="entry name" value="Lipocalins"/>
    <property type="match status" value="1"/>
</dbReference>
<evidence type="ECO:0000313" key="5">
    <source>
        <dbReference type="Proteomes" id="UP000738431"/>
    </source>
</evidence>
<dbReference type="InterPro" id="IPR047202">
    <property type="entry name" value="Lipocalin_Blc-like_dom"/>
</dbReference>
<proteinExistence type="inferred from homology"/>
<evidence type="ECO:0000256" key="1">
    <source>
        <dbReference type="ARBA" id="ARBA00006889"/>
    </source>
</evidence>
<comment type="similarity">
    <text evidence="1 2">Belongs to the calycin superfamily. Lipocalin family.</text>
</comment>
<keyword evidence="5" id="KW-1185">Reference proteome</keyword>
<dbReference type="Gene3D" id="2.40.128.20">
    <property type="match status" value="1"/>
</dbReference>
<dbReference type="InterPro" id="IPR000566">
    <property type="entry name" value="Lipocln_cytosolic_FA-bd_dom"/>
</dbReference>
<dbReference type="EMBL" id="CP139781">
    <property type="protein sequence ID" value="WRQ89617.1"/>
    <property type="molecule type" value="Genomic_DNA"/>
</dbReference>
<dbReference type="Pfam" id="PF08212">
    <property type="entry name" value="Lipocalin_2"/>
    <property type="match status" value="1"/>
</dbReference>
<dbReference type="InterPro" id="IPR022271">
    <property type="entry name" value="Lipocalin_ApoD"/>
</dbReference>
<feature type="domain" description="Lipocalin/cytosolic fatty-acid binding" evidence="3">
    <location>
        <begin position="7"/>
        <end position="147"/>
    </location>
</feature>